<dbReference type="PANTHER" id="PTHR40625">
    <property type="entry name" value="GTP-BINDING PROTEIN ESDC-RELATED"/>
    <property type="match status" value="1"/>
</dbReference>
<organism evidence="2 3">
    <name type="scientific">Scytalidium lignicola</name>
    <name type="common">Hyphomycete</name>
    <dbReference type="NCBI Taxonomy" id="5539"/>
    <lineage>
        <taxon>Eukaryota</taxon>
        <taxon>Fungi</taxon>
        <taxon>Dikarya</taxon>
        <taxon>Ascomycota</taxon>
        <taxon>Pezizomycotina</taxon>
        <taxon>Leotiomycetes</taxon>
        <taxon>Leotiomycetes incertae sedis</taxon>
        <taxon>Scytalidium</taxon>
    </lineage>
</organism>
<feature type="region of interest" description="Disordered" evidence="1">
    <location>
        <begin position="96"/>
        <end position="216"/>
    </location>
</feature>
<feature type="non-terminal residue" evidence="2">
    <location>
        <position position="1"/>
    </location>
</feature>
<keyword evidence="3" id="KW-1185">Reference proteome</keyword>
<name>A0A3E2HCY3_SCYLI</name>
<evidence type="ECO:0000313" key="2">
    <source>
        <dbReference type="EMBL" id="RFU31002.1"/>
    </source>
</evidence>
<dbReference type="PANTHER" id="PTHR40625:SF1">
    <property type="entry name" value="AMP-ACTIVATED PROTEIN KINASE GLYCOGEN-BINDING DOMAIN-CONTAINING PROTEIN"/>
    <property type="match status" value="1"/>
</dbReference>
<accession>A0A3E2HCY3</accession>
<feature type="region of interest" description="Disordered" evidence="1">
    <location>
        <begin position="284"/>
        <end position="312"/>
    </location>
</feature>
<reference evidence="2 3" key="1">
    <citation type="submission" date="2018-05" db="EMBL/GenBank/DDBJ databases">
        <title>Draft genome sequence of Scytalidium lignicola DSM 105466, a ubiquitous saprotrophic fungus.</title>
        <authorList>
            <person name="Buettner E."/>
            <person name="Gebauer A.M."/>
            <person name="Hofrichter M."/>
            <person name="Liers C."/>
            <person name="Kellner H."/>
        </authorList>
    </citation>
    <scope>NUCLEOTIDE SEQUENCE [LARGE SCALE GENOMIC DNA]</scope>
    <source>
        <strain evidence="2 3">DSM 105466</strain>
    </source>
</reference>
<comment type="caution">
    <text evidence="2">The sequence shown here is derived from an EMBL/GenBank/DDBJ whole genome shotgun (WGS) entry which is preliminary data.</text>
</comment>
<dbReference type="Proteomes" id="UP000258309">
    <property type="component" value="Unassembled WGS sequence"/>
</dbReference>
<dbReference type="OMA" id="RGRDQWR"/>
<feature type="compositionally biased region" description="Low complexity" evidence="1">
    <location>
        <begin position="284"/>
        <end position="299"/>
    </location>
</feature>
<dbReference type="EMBL" id="NCSJ02000086">
    <property type="protein sequence ID" value="RFU31002.1"/>
    <property type="molecule type" value="Genomic_DNA"/>
</dbReference>
<protein>
    <submittedName>
        <fullName evidence="2">Uncharacterized protein</fullName>
    </submittedName>
</protein>
<sequence>MERDIRRSPGQWRGCYAFDHIICDGDDSTAPRKGGLKMGSTYYYYYELDGGVEVHDSRLPHTSSCPYLPGQPVNLLSVPVEVRRLRRRSVSMSAMSNGDIMTMNPADKFVTPRPPPRPPVIVRLSTSPSEPTPKPSSCPQSPKSEKSPWSPRMFFGIRSPESKKSRRSTSVTKKTKSKSPRESRSESAMSSESAPPTRTSSLQSSRSHSPELSPLSRSINLELSKKTHIASLMIPDGITEDLEDDANFASPVNNRISLSDRYVFTPLSPPPSYHVRPLTARHVSTLSSSSSSTSSTDTSKPLPQVPTESVEEQIPLPLRFRQSEEELPSSRFSISTISTSMSSRDSYLGLVSDDEELAVDLDTATDDDDDDEFVFRPLSKDASGRLFTGYSLPEVDHSSEQTLCKEPLVQKSRATFGGVIDHPTEEDGQGSSSPLHDLLNEMGYLGEMIAGK</sequence>
<feature type="non-terminal residue" evidence="2">
    <location>
        <position position="452"/>
    </location>
</feature>
<dbReference type="STRING" id="5539.A0A3E2HCY3"/>
<dbReference type="AlphaFoldDB" id="A0A3E2HCY3"/>
<gene>
    <name evidence="2" type="ORF">B7463_g5320</name>
</gene>
<feature type="compositionally biased region" description="Low complexity" evidence="1">
    <location>
        <begin position="186"/>
        <end position="216"/>
    </location>
</feature>
<proteinExistence type="predicted"/>
<evidence type="ECO:0000256" key="1">
    <source>
        <dbReference type="SAM" id="MobiDB-lite"/>
    </source>
</evidence>
<dbReference type="OrthoDB" id="5422351at2759"/>
<evidence type="ECO:0000313" key="3">
    <source>
        <dbReference type="Proteomes" id="UP000258309"/>
    </source>
</evidence>